<evidence type="ECO:0000256" key="1">
    <source>
        <dbReference type="SAM" id="SignalP"/>
    </source>
</evidence>
<dbReference type="Pfam" id="PF20545">
    <property type="entry name" value="DUF6759"/>
    <property type="match status" value="1"/>
</dbReference>
<dbReference type="EMBL" id="JABSNO010000024">
    <property type="protein sequence ID" value="NRS93633.1"/>
    <property type="molecule type" value="Genomic_DNA"/>
</dbReference>
<dbReference type="InterPro" id="IPR046647">
    <property type="entry name" value="DUF6759"/>
</dbReference>
<protein>
    <recommendedName>
        <fullName evidence="2">DUF6759 domain-containing protein</fullName>
    </recommendedName>
</protein>
<sequence length="183" mass="20741">MRKLLLSFFLFSFLFSFSQIYTIEQVENTTDPKVIASWLKANPDNARNNEFKIKLVKLITKDNDPFAKPTVKPLKKGKLVRDLSRGKTPENSNSKQTANVLNELFNNDPNKKTVVVQIKNNSDCSLIVKFTGKDFYNLSVPAKNHNFVVVNKGKYILTTMVCDAKYSSTKNLTQDIAISLNSK</sequence>
<gene>
    <name evidence="3" type="ORF">HNQ03_002724</name>
</gene>
<evidence type="ECO:0000313" key="3">
    <source>
        <dbReference type="EMBL" id="NRS93633.1"/>
    </source>
</evidence>
<reference evidence="3" key="1">
    <citation type="submission" date="2020-05" db="EMBL/GenBank/DDBJ databases">
        <title>Genomic Encyclopedia of Type Strains, Phase IV (KMG-V): Genome sequencing to study the core and pangenomes of soil and plant-associated prokaryotes.</title>
        <authorList>
            <person name="Whitman W."/>
        </authorList>
    </citation>
    <scope>NUCLEOTIDE SEQUENCE</scope>
    <source>
        <strain evidence="3">16F</strain>
    </source>
</reference>
<organism evidence="3 4">
    <name type="scientific">Frigoriflavimonas asaccharolytica</name>
    <dbReference type="NCBI Taxonomy" id="2735899"/>
    <lineage>
        <taxon>Bacteria</taxon>
        <taxon>Pseudomonadati</taxon>
        <taxon>Bacteroidota</taxon>
        <taxon>Flavobacteriia</taxon>
        <taxon>Flavobacteriales</taxon>
        <taxon>Weeksellaceae</taxon>
        <taxon>Frigoriflavimonas</taxon>
    </lineage>
</organism>
<evidence type="ECO:0000259" key="2">
    <source>
        <dbReference type="Pfam" id="PF20545"/>
    </source>
</evidence>
<keyword evidence="4" id="KW-1185">Reference proteome</keyword>
<keyword evidence="1" id="KW-0732">Signal</keyword>
<dbReference type="Proteomes" id="UP000610746">
    <property type="component" value="Unassembled WGS sequence"/>
</dbReference>
<dbReference type="AlphaFoldDB" id="A0A8J8K999"/>
<accession>A0A8J8K999</accession>
<dbReference type="RefSeq" id="WP_173780183.1">
    <property type="nucleotide sequence ID" value="NZ_JABSNO010000024.1"/>
</dbReference>
<comment type="caution">
    <text evidence="3">The sequence shown here is derived from an EMBL/GenBank/DDBJ whole genome shotgun (WGS) entry which is preliminary data.</text>
</comment>
<proteinExistence type="predicted"/>
<name>A0A8J8K999_9FLAO</name>
<evidence type="ECO:0000313" key="4">
    <source>
        <dbReference type="Proteomes" id="UP000610746"/>
    </source>
</evidence>
<feature type="signal peptide" evidence="1">
    <location>
        <begin position="1"/>
        <end position="18"/>
    </location>
</feature>
<feature type="domain" description="DUF6759" evidence="2">
    <location>
        <begin position="92"/>
        <end position="182"/>
    </location>
</feature>
<feature type="chain" id="PRO_5035242614" description="DUF6759 domain-containing protein" evidence="1">
    <location>
        <begin position="19"/>
        <end position="183"/>
    </location>
</feature>